<evidence type="ECO:0000256" key="2">
    <source>
        <dbReference type="ARBA" id="ARBA00022723"/>
    </source>
</evidence>
<dbReference type="RefSeq" id="XP_025377748.1">
    <property type="nucleotide sequence ID" value="XM_025517898.1"/>
</dbReference>
<keyword evidence="5" id="KW-0539">Nucleus</keyword>
<feature type="region of interest" description="Disordered" evidence="6">
    <location>
        <begin position="38"/>
        <end position="99"/>
    </location>
</feature>
<proteinExistence type="predicted"/>
<dbReference type="Pfam" id="PF08600">
    <property type="entry name" value="NuBaID_C"/>
    <property type="match status" value="1"/>
</dbReference>
<dbReference type="STRING" id="215250.A0A316YLX5"/>
<protein>
    <submittedName>
        <fullName evidence="9">Zf-C3HC-domain-containing protein</fullName>
    </submittedName>
</protein>
<dbReference type="OrthoDB" id="2592092at2759"/>
<sequence length="496" mass="53500">MEEAGSSSGRHPYAHLTTGRASNTIRTLDAFAFPAISPALSSSSSSTPPSALEPRSEVKRRKVADVVSPSSEEAARKRRLRKANPKGEGSSSSSPATYQPFSREHLLSRLSTFTISSYTTKPAHHPRLSPLGIATRGWSQAGVSTRDEVRCVTCAATCHLESPPAAQSREEKEDFWNRQESKIVDSHKSWCPWRLRGCDASLYRLSIHSRIATVKDLANDTRNLLECTSIEKLLIETPLNEGEVQQFVAAITTALSVSMPGSNSEDSAVRICSLLSLFGWQSALTPSTTPEKLKASNTTVSCSYCARKVGLWSCLSEDSQPTKTTNRPRTFHVAREHRTFCPHVNGSVQAATFLSSGDTTTAMSKGLLDKTLVGLQGSELRRMRSRAGSDASLRSDATGLESLRVGPTTNQDSSLMGASEGQSSSNLQLPGWSLRLNLVLKRANKHVDSGVMPPPPSTRVSNGANGAESEGGGAHSLRKMKSHELLARVRSLMGGL</sequence>
<keyword evidence="10" id="KW-1185">Reference proteome</keyword>
<evidence type="ECO:0000259" key="8">
    <source>
        <dbReference type="Pfam" id="PF08600"/>
    </source>
</evidence>
<evidence type="ECO:0000256" key="1">
    <source>
        <dbReference type="ARBA" id="ARBA00004123"/>
    </source>
</evidence>
<dbReference type="GO" id="GO:0008270">
    <property type="term" value="F:zinc ion binding"/>
    <property type="evidence" value="ECO:0007669"/>
    <property type="project" value="UniProtKB-KW"/>
</dbReference>
<dbReference type="PANTHER" id="PTHR15835">
    <property type="entry name" value="NUCLEAR-INTERACTING PARTNER OF ALK"/>
    <property type="match status" value="1"/>
</dbReference>
<evidence type="ECO:0000256" key="6">
    <source>
        <dbReference type="SAM" id="MobiDB-lite"/>
    </source>
</evidence>
<keyword evidence="4" id="KW-0862">Zinc</keyword>
<dbReference type="AlphaFoldDB" id="A0A316YLX5"/>
<dbReference type="GeneID" id="37039814"/>
<organism evidence="9 10">
    <name type="scientific">Acaromyces ingoldii</name>
    <dbReference type="NCBI Taxonomy" id="215250"/>
    <lineage>
        <taxon>Eukaryota</taxon>
        <taxon>Fungi</taxon>
        <taxon>Dikarya</taxon>
        <taxon>Basidiomycota</taxon>
        <taxon>Ustilaginomycotina</taxon>
        <taxon>Exobasidiomycetes</taxon>
        <taxon>Exobasidiales</taxon>
        <taxon>Cryptobasidiaceae</taxon>
        <taxon>Acaromyces</taxon>
    </lineage>
</organism>
<feature type="domain" description="NuBaID C-terminal" evidence="8">
    <location>
        <begin position="274"/>
        <end position="356"/>
    </location>
</feature>
<feature type="domain" description="C3HC-type" evidence="7">
    <location>
        <begin position="100"/>
        <end position="227"/>
    </location>
</feature>
<feature type="region of interest" description="Disordered" evidence="6">
    <location>
        <begin position="447"/>
        <end position="477"/>
    </location>
</feature>
<dbReference type="InterPro" id="IPR013909">
    <property type="entry name" value="NuBaID_C"/>
</dbReference>
<evidence type="ECO:0000256" key="3">
    <source>
        <dbReference type="ARBA" id="ARBA00022771"/>
    </source>
</evidence>
<feature type="region of interest" description="Disordered" evidence="6">
    <location>
        <begin position="381"/>
        <end position="427"/>
    </location>
</feature>
<dbReference type="InParanoid" id="A0A316YLX5"/>
<dbReference type="Pfam" id="PF07967">
    <property type="entry name" value="zf-C3HC"/>
    <property type="match status" value="1"/>
</dbReference>
<evidence type="ECO:0000313" key="9">
    <source>
        <dbReference type="EMBL" id="PWN90550.1"/>
    </source>
</evidence>
<feature type="compositionally biased region" description="Polar residues" evidence="6">
    <location>
        <begin position="407"/>
        <end position="427"/>
    </location>
</feature>
<dbReference type="Proteomes" id="UP000245768">
    <property type="component" value="Unassembled WGS sequence"/>
</dbReference>
<evidence type="ECO:0000256" key="4">
    <source>
        <dbReference type="ARBA" id="ARBA00022833"/>
    </source>
</evidence>
<dbReference type="InterPro" id="IPR012935">
    <property type="entry name" value="NuBaID_N"/>
</dbReference>
<keyword evidence="2" id="KW-0479">Metal-binding</keyword>
<evidence type="ECO:0000256" key="5">
    <source>
        <dbReference type="ARBA" id="ARBA00023242"/>
    </source>
</evidence>
<gene>
    <name evidence="9" type="ORF">FA10DRAFT_116080</name>
</gene>
<feature type="compositionally biased region" description="Polar residues" evidence="6">
    <location>
        <begin position="89"/>
        <end position="99"/>
    </location>
</feature>
<name>A0A316YLX5_9BASI</name>
<accession>A0A316YLX5</accession>
<keyword evidence="3" id="KW-0863">Zinc-finger</keyword>
<dbReference type="GO" id="GO:0005634">
    <property type="term" value="C:nucleus"/>
    <property type="evidence" value="ECO:0007669"/>
    <property type="project" value="UniProtKB-SubCell"/>
</dbReference>
<dbReference type="EMBL" id="KZ819636">
    <property type="protein sequence ID" value="PWN90550.1"/>
    <property type="molecule type" value="Genomic_DNA"/>
</dbReference>
<evidence type="ECO:0000313" key="10">
    <source>
        <dbReference type="Proteomes" id="UP000245768"/>
    </source>
</evidence>
<dbReference type="PANTHER" id="PTHR15835:SF6">
    <property type="entry name" value="ZINC FINGER C3HC-TYPE PROTEIN 1"/>
    <property type="match status" value="1"/>
</dbReference>
<evidence type="ECO:0000259" key="7">
    <source>
        <dbReference type="Pfam" id="PF07967"/>
    </source>
</evidence>
<comment type="subcellular location">
    <subcellularLocation>
        <location evidence="1">Nucleus</location>
    </subcellularLocation>
</comment>
<feature type="region of interest" description="Disordered" evidence="6">
    <location>
        <begin position="1"/>
        <end position="21"/>
    </location>
</feature>
<reference evidence="9 10" key="1">
    <citation type="journal article" date="2018" name="Mol. Biol. Evol.">
        <title>Broad Genomic Sampling Reveals a Smut Pathogenic Ancestry of the Fungal Clade Ustilaginomycotina.</title>
        <authorList>
            <person name="Kijpornyongpan T."/>
            <person name="Mondo S.J."/>
            <person name="Barry K."/>
            <person name="Sandor L."/>
            <person name="Lee J."/>
            <person name="Lipzen A."/>
            <person name="Pangilinan J."/>
            <person name="LaButti K."/>
            <person name="Hainaut M."/>
            <person name="Henrissat B."/>
            <person name="Grigoriev I.V."/>
            <person name="Spatafora J.W."/>
            <person name="Aime M.C."/>
        </authorList>
    </citation>
    <scope>NUCLEOTIDE SEQUENCE [LARGE SCALE GENOMIC DNA]</scope>
    <source>
        <strain evidence="9 10">MCA 4198</strain>
    </source>
</reference>
<feature type="compositionally biased region" description="Low complexity" evidence="6">
    <location>
        <begin position="38"/>
        <end position="53"/>
    </location>
</feature>